<feature type="coiled-coil region" evidence="1">
    <location>
        <begin position="40"/>
        <end position="167"/>
    </location>
</feature>
<dbReference type="eggNOG" id="COG1579">
    <property type="taxonomic scope" value="Bacteria"/>
</dbReference>
<dbReference type="KEGG" id="ssm:Spirs_2077"/>
<evidence type="ECO:0000256" key="1">
    <source>
        <dbReference type="SAM" id="Coils"/>
    </source>
</evidence>
<dbReference type="OrthoDB" id="9795058at2"/>
<dbReference type="Gene3D" id="1.10.287.1490">
    <property type="match status" value="1"/>
</dbReference>
<dbReference type="Proteomes" id="UP000002318">
    <property type="component" value="Chromosome"/>
</dbReference>
<evidence type="ECO:0000313" key="4">
    <source>
        <dbReference type="Proteomes" id="UP000002318"/>
    </source>
</evidence>
<proteinExistence type="predicted"/>
<dbReference type="RefSeq" id="WP_013254663.1">
    <property type="nucleotide sequence ID" value="NC_014364.1"/>
</dbReference>
<name>E1R313_SEDSS</name>
<keyword evidence="4" id="KW-1185">Reference proteome</keyword>
<dbReference type="HOGENOM" id="CLU_073076_2_1_12"/>
<feature type="domain" description="C4-type zinc ribbon" evidence="2">
    <location>
        <begin position="199"/>
        <end position="231"/>
    </location>
</feature>
<gene>
    <name evidence="3" type="ordered locus">Spirs_2077</name>
</gene>
<dbReference type="InterPro" id="IPR003743">
    <property type="entry name" value="Zf-RING_7"/>
</dbReference>
<reference evidence="3 4" key="1">
    <citation type="journal article" date="2010" name="Stand. Genomic Sci.">
        <title>Complete genome sequence of Spirochaeta smaragdinae type strain (SEBR 4228).</title>
        <authorList>
            <person name="Mavromatis K."/>
            <person name="Yasawong M."/>
            <person name="Chertkov O."/>
            <person name="Lapidus A."/>
            <person name="Lucas S."/>
            <person name="Nolan M."/>
            <person name="Del Rio T.G."/>
            <person name="Tice H."/>
            <person name="Cheng J.F."/>
            <person name="Pitluck S."/>
            <person name="Liolios K."/>
            <person name="Ivanova N."/>
            <person name="Tapia R."/>
            <person name="Han C."/>
            <person name="Bruce D."/>
            <person name="Goodwin L."/>
            <person name="Pati A."/>
            <person name="Chen A."/>
            <person name="Palaniappan K."/>
            <person name="Land M."/>
            <person name="Hauser L."/>
            <person name="Chang Y.J."/>
            <person name="Jeffries C.D."/>
            <person name="Detter J.C."/>
            <person name="Rohde M."/>
            <person name="Brambilla E."/>
            <person name="Spring S."/>
            <person name="Goker M."/>
            <person name="Sikorski J."/>
            <person name="Woyke T."/>
            <person name="Bristow J."/>
            <person name="Eisen J.A."/>
            <person name="Markowitz V."/>
            <person name="Hugenholtz P."/>
            <person name="Klenk H.P."/>
            <person name="Kyrpides N.C."/>
        </authorList>
    </citation>
    <scope>NUCLEOTIDE SEQUENCE [LARGE SCALE GENOMIC DNA]</scope>
    <source>
        <strain evidence="4">DSM 11293 / JCM 15392 / SEBR 4228</strain>
    </source>
</reference>
<dbReference type="STRING" id="573413.Spirs_2077"/>
<evidence type="ECO:0000313" key="3">
    <source>
        <dbReference type="EMBL" id="ADK81199.1"/>
    </source>
</evidence>
<dbReference type="Pfam" id="PF02591">
    <property type="entry name" value="Zn_ribbon_9"/>
    <property type="match status" value="1"/>
</dbReference>
<organism evidence="3 4">
    <name type="scientific">Sediminispirochaeta smaragdinae (strain DSM 11293 / JCM 15392 / SEBR 4228)</name>
    <name type="common">Spirochaeta smaragdinae</name>
    <dbReference type="NCBI Taxonomy" id="573413"/>
    <lineage>
        <taxon>Bacteria</taxon>
        <taxon>Pseudomonadati</taxon>
        <taxon>Spirochaetota</taxon>
        <taxon>Spirochaetia</taxon>
        <taxon>Spirochaetales</taxon>
        <taxon>Spirochaetaceae</taxon>
        <taxon>Sediminispirochaeta</taxon>
    </lineage>
</organism>
<keyword evidence="1" id="KW-0175">Coiled coil</keyword>
<dbReference type="AlphaFoldDB" id="E1R313"/>
<dbReference type="EMBL" id="CP002116">
    <property type="protein sequence ID" value="ADK81199.1"/>
    <property type="molecule type" value="Genomic_DNA"/>
</dbReference>
<accession>E1R313</accession>
<protein>
    <recommendedName>
        <fullName evidence="2">C4-type zinc ribbon domain-containing protein</fullName>
    </recommendedName>
</protein>
<evidence type="ECO:0000259" key="2">
    <source>
        <dbReference type="Pfam" id="PF02591"/>
    </source>
</evidence>
<sequence>MMQDVFSKLKSLQEVLSKKFEIEQEIRDIPKVLNTKTELLNRLKKSYVEKNGQVEETKEQIRRLRIRLDDAEHQREGYEKQMDQISTQREYEALDKEIKDATEKEQHLRKEILRQEKELEELSYSLEQEESMIRQQEEELHAEQERIELESEDKRILLRELEKEEQEISPGLDEEILFKFERIIRSKAGLGIVPVKDSVCTGCHMMLPAQFENDVRSGENILFCPYCSRILFYEEEEVATGDFVTEEDSGSLTDLVNLEDFGLDE</sequence>